<dbReference type="GO" id="GO:0039615">
    <property type="term" value="C:T=1 icosahedral viral capsid"/>
    <property type="evidence" value="ECO:0007669"/>
    <property type="project" value="UniProtKB-UniRule"/>
</dbReference>
<name>A0A1B1FDK3_9VIRU</name>
<feature type="compositionally biased region" description="Polar residues" evidence="7">
    <location>
        <begin position="682"/>
        <end position="694"/>
    </location>
</feature>
<dbReference type="EMBL" id="KT163912">
    <property type="protein sequence ID" value="ANQ39367.1"/>
    <property type="molecule type" value="Genomic_DNA"/>
</dbReference>
<proteinExistence type="inferred from homology"/>
<sequence length="763" mass="89109">MVWRRGRRWRRWRWRRKPRWRRWRRWRRRRRRPARRRRPRRVRRRRGGWRRSYRRWKRRRGRRRHKKKLILTQWQPAVVKKCRIVGYDPIIICGLNRTSHNSTTHAEDYTTGNQAFGGGLCTTKYTLRILFQEYMAHHNYWTASNKDLDLARYLGASIIFFKHPTVDFVARVRTMPPFNDTDMTAASLHPGMLMLAKKKIIIPSLKTRPSRKHYVKIKIGAPKLFEDKWYSQRDLCDTTLMVIEATVADLQYPFGSPLTNSICCNFQVLNSNYDNALSTLIGTQGDKDRDQCYNFLLNTITYYNTSQTLAQLNKFLPTTNTTQLSESNAQHSINPSNKKENTYESTNEDIHNNTLYGGAVYYKQKGTSTTTLPPQKMKEANKTYTKAAKKILSNWNFTKMNTSSHRDLEGLNYFDYYTGMFSSIFLASGRSNWEVKGSYTDITYNPLVDKGEGNMIWIDWITKGDTIYCENKSKCLLRDLPMWALCYGYADYVLKCTGISSIKNEARIVMRCPYTYPQLVKHSNDNFGFVVYSDNFGRGRMPGGDPVPSTRNRVHWYITITHQTEVLECISQTGPFAYHSDERKAILTIKYNFRWKWGGNPVFQQILRDPCSGSSGSGSRRVPRSIQVDDPKYQTPEYIWHAWDFRRGLFSQKGIKRVSQQPTDVELPTGRGKRPKRDTDGPQEQGQEEGSSSIRRVLQQWLHSSQEQSQESEEEAAPTTLSQELQKQLKQQQLMGKQLRELSLQLAQVQAGGHLHPLLQCHA</sequence>
<comment type="function">
    <text evidence="6">Self-assembles to form an icosahedral capsid.</text>
</comment>
<comment type="similarity">
    <text evidence="2 6">Belongs to the anelloviridae capsid protein family.</text>
</comment>
<dbReference type="Pfam" id="PF02956">
    <property type="entry name" value="TT_ORF1"/>
    <property type="match status" value="1"/>
</dbReference>
<evidence type="ECO:0000256" key="1">
    <source>
        <dbReference type="ARBA" id="ARBA00004328"/>
    </source>
</evidence>
<feature type="region of interest" description="Disordered" evidence="7">
    <location>
        <begin position="657"/>
        <end position="724"/>
    </location>
</feature>
<organism evidence="8">
    <name type="scientific">Torque teno virus</name>
    <dbReference type="NCBI Taxonomy" id="68887"/>
    <lineage>
        <taxon>Viruses</taxon>
        <taxon>Monodnaviria</taxon>
        <taxon>Shotokuvirae</taxon>
        <taxon>Commensaviricota</taxon>
        <taxon>Cardeaviricetes</taxon>
        <taxon>Sanitavirales</taxon>
        <taxon>Anelloviridae</taxon>
    </lineage>
</organism>
<feature type="compositionally biased region" description="Polar residues" evidence="7">
    <location>
        <begin position="325"/>
        <end position="336"/>
    </location>
</feature>
<comment type="subcellular location">
    <subcellularLocation>
        <location evidence="1 6">Virion</location>
    </subcellularLocation>
</comment>
<feature type="region of interest" description="Disordered" evidence="7">
    <location>
        <begin position="608"/>
        <end position="628"/>
    </location>
</feature>
<protein>
    <recommendedName>
        <fullName evidence="6">Capsid protein</fullName>
    </recommendedName>
</protein>
<accession>A0A1B1FDK3</accession>
<keyword evidence="3 6" id="KW-1140">T=1 icosahedral capsid protein</keyword>
<keyword evidence="5 6" id="KW-0946">Virion</keyword>
<evidence type="ECO:0000313" key="8">
    <source>
        <dbReference type="EMBL" id="ANQ39367.1"/>
    </source>
</evidence>
<evidence type="ECO:0000256" key="5">
    <source>
        <dbReference type="ARBA" id="ARBA00022844"/>
    </source>
</evidence>
<feature type="region of interest" description="Disordered" evidence="7">
    <location>
        <begin position="325"/>
        <end position="344"/>
    </location>
</feature>
<reference evidence="8" key="1">
    <citation type="submission" date="2015-06" db="EMBL/GenBank/DDBJ databases">
        <title>TTVs in the plasma of HIV-infected subjects from United States.</title>
        <authorList>
            <person name="Li L."/>
            <person name="Delwart E."/>
        </authorList>
    </citation>
    <scope>NUCLEOTIDE SEQUENCE</scope>
    <source>
        <strain evidence="8">P18-1</strain>
    </source>
</reference>
<evidence type="ECO:0000256" key="4">
    <source>
        <dbReference type="ARBA" id="ARBA00022561"/>
    </source>
</evidence>
<evidence type="ECO:0000256" key="2">
    <source>
        <dbReference type="ARBA" id="ARBA00006131"/>
    </source>
</evidence>
<evidence type="ECO:0000256" key="7">
    <source>
        <dbReference type="SAM" id="MobiDB-lite"/>
    </source>
</evidence>
<dbReference type="InterPro" id="IPR004219">
    <property type="entry name" value="TTvirus_Unk"/>
</dbReference>
<keyword evidence="4 6" id="KW-0167">Capsid protein</keyword>
<evidence type="ECO:0000256" key="3">
    <source>
        <dbReference type="ARBA" id="ARBA00022431"/>
    </source>
</evidence>
<evidence type="ECO:0000256" key="6">
    <source>
        <dbReference type="RuleBase" id="RU361230"/>
    </source>
</evidence>